<reference evidence="12 13" key="1">
    <citation type="submission" date="2024-01" db="EMBL/GenBank/DDBJ databases">
        <title>A draft genome for a cacao thread blight-causing isolate of Paramarasmius palmivorus.</title>
        <authorList>
            <person name="Baruah I.K."/>
            <person name="Bukari Y."/>
            <person name="Amoako-Attah I."/>
            <person name="Meinhardt L.W."/>
            <person name="Bailey B.A."/>
            <person name="Cohen S.P."/>
        </authorList>
    </citation>
    <scope>NUCLEOTIDE SEQUENCE [LARGE SCALE GENOMIC DNA]</scope>
    <source>
        <strain evidence="12 13">GH-12</strain>
    </source>
</reference>
<accession>A0AAW0DDG2</accession>
<keyword evidence="5 7" id="KW-0234">DNA repair</keyword>
<dbReference type="NCBIfam" id="NF003589">
    <property type="entry name" value="PRK05254.1-2"/>
    <property type="match status" value="1"/>
</dbReference>
<dbReference type="GO" id="GO:0005634">
    <property type="term" value="C:nucleus"/>
    <property type="evidence" value="ECO:0007669"/>
    <property type="project" value="UniProtKB-SubCell"/>
</dbReference>
<dbReference type="InterPro" id="IPR036895">
    <property type="entry name" value="Uracil-DNA_glycosylase-like_sf"/>
</dbReference>
<dbReference type="CDD" id="cd10027">
    <property type="entry name" value="UDG-F1-like"/>
    <property type="match status" value="1"/>
</dbReference>
<keyword evidence="12" id="KW-0326">Glycosidase</keyword>
<dbReference type="FunFam" id="3.40.470.10:FF:000007">
    <property type="entry name" value="Uracil-DNA glycosylase"/>
    <property type="match status" value="1"/>
</dbReference>
<dbReference type="EMBL" id="JAYKXP010000017">
    <property type="protein sequence ID" value="KAK7049397.1"/>
    <property type="molecule type" value="Genomic_DNA"/>
</dbReference>
<feature type="domain" description="Uracil-DNA glycosylase-like" evidence="11">
    <location>
        <begin position="129"/>
        <end position="295"/>
    </location>
</feature>
<dbReference type="GO" id="GO:0005739">
    <property type="term" value="C:mitochondrion"/>
    <property type="evidence" value="ECO:0007669"/>
    <property type="project" value="UniProtKB-SubCell"/>
</dbReference>
<keyword evidence="3 7" id="KW-0378">Hydrolase</keyword>
<dbReference type="HAMAP" id="MF_00148">
    <property type="entry name" value="UDG"/>
    <property type="match status" value="1"/>
</dbReference>
<dbReference type="NCBIfam" id="TIGR00628">
    <property type="entry name" value="ung"/>
    <property type="match status" value="1"/>
</dbReference>
<organism evidence="12 13">
    <name type="scientific">Paramarasmius palmivorus</name>
    <dbReference type="NCBI Taxonomy" id="297713"/>
    <lineage>
        <taxon>Eukaryota</taxon>
        <taxon>Fungi</taxon>
        <taxon>Dikarya</taxon>
        <taxon>Basidiomycota</taxon>
        <taxon>Agaricomycotina</taxon>
        <taxon>Agaricomycetes</taxon>
        <taxon>Agaricomycetidae</taxon>
        <taxon>Agaricales</taxon>
        <taxon>Marasmiineae</taxon>
        <taxon>Marasmiaceae</taxon>
        <taxon>Paramarasmius</taxon>
    </lineage>
</organism>
<evidence type="ECO:0000313" key="12">
    <source>
        <dbReference type="EMBL" id="KAK7049397.1"/>
    </source>
</evidence>
<evidence type="ECO:0000256" key="8">
    <source>
        <dbReference type="PROSITE-ProRule" id="PRU10072"/>
    </source>
</evidence>
<dbReference type="InterPro" id="IPR005122">
    <property type="entry name" value="Uracil-DNA_glycosylase-like"/>
</dbReference>
<evidence type="ECO:0000313" key="13">
    <source>
        <dbReference type="Proteomes" id="UP001383192"/>
    </source>
</evidence>
<evidence type="ECO:0000256" key="3">
    <source>
        <dbReference type="ARBA" id="ARBA00022801"/>
    </source>
</evidence>
<dbReference type="InterPro" id="IPR018085">
    <property type="entry name" value="Ura-DNA_Glyclase_AS"/>
</dbReference>
<evidence type="ECO:0000256" key="4">
    <source>
        <dbReference type="ARBA" id="ARBA00023128"/>
    </source>
</evidence>
<proteinExistence type="inferred from homology"/>
<feature type="region of interest" description="Disordered" evidence="10">
    <location>
        <begin position="44"/>
        <end position="63"/>
    </location>
</feature>
<evidence type="ECO:0000256" key="10">
    <source>
        <dbReference type="SAM" id="MobiDB-lite"/>
    </source>
</evidence>
<dbReference type="NCBIfam" id="NF003592">
    <property type="entry name" value="PRK05254.1-5"/>
    <property type="match status" value="1"/>
</dbReference>
<comment type="similarity">
    <text evidence="1 7 9">Belongs to the uracil-DNA glycosylase (UDG) superfamily. UNG family.</text>
</comment>
<comment type="subcellular location">
    <subcellularLocation>
        <location evidence="7">Mitochondrion</location>
    </subcellularLocation>
    <subcellularLocation>
        <location evidence="7">Nucleus</location>
    </subcellularLocation>
</comment>
<dbReference type="AlphaFoldDB" id="A0AAW0DDG2"/>
<evidence type="ECO:0000256" key="1">
    <source>
        <dbReference type="ARBA" id="ARBA00008184"/>
    </source>
</evidence>
<dbReference type="PROSITE" id="PS00130">
    <property type="entry name" value="U_DNA_GLYCOSYLASE"/>
    <property type="match status" value="1"/>
</dbReference>
<keyword evidence="2 7" id="KW-0227">DNA damage</keyword>
<dbReference type="SMART" id="SM00987">
    <property type="entry name" value="UreE_C"/>
    <property type="match status" value="1"/>
</dbReference>
<evidence type="ECO:0000256" key="5">
    <source>
        <dbReference type="ARBA" id="ARBA00023204"/>
    </source>
</evidence>
<sequence length="316" mass="35168">MPKHVEEHTESVMISGQVAKASRRSTNAVVQTTLTKTLTVQSVKKKNVKERKKGGSSSNDLEALSPELHATVAAQLASLEKDTMEQSWYNSLHAEFEKSYFRKLKEFLETEMKANTVFPSLNNIYSWSRYTPLNSVKIVILGQDPYHNVGQAHGLSFSVLPPTKIPASLRNIYKQIATDIPSFVIPKTEGDLSRLAKLGVLWLNTSLTVRAHQAGSHHGKGWETFTAQVLKTVVSRPDSNGVVFMAWGLPASKTCNNIGIDETKHLVLKSAHPSPLSAHRGFLGNGHFKRANEWLKEKYGEGAEIDWTVLNRPEEK</sequence>
<dbReference type="SUPFAM" id="SSF52141">
    <property type="entry name" value="Uracil-DNA glycosylase-like"/>
    <property type="match status" value="1"/>
</dbReference>
<dbReference type="Pfam" id="PF03167">
    <property type="entry name" value="UDG"/>
    <property type="match status" value="1"/>
</dbReference>
<dbReference type="InterPro" id="IPR002043">
    <property type="entry name" value="UDG_fam1"/>
</dbReference>
<feature type="active site" description="Proton acceptor" evidence="7 8">
    <location>
        <position position="144"/>
    </location>
</feature>
<name>A0AAW0DDG2_9AGAR</name>
<dbReference type="Gene3D" id="3.40.470.10">
    <property type="entry name" value="Uracil-DNA glycosylase-like domain"/>
    <property type="match status" value="1"/>
</dbReference>
<dbReference type="SMART" id="SM00986">
    <property type="entry name" value="UDG"/>
    <property type="match status" value="1"/>
</dbReference>
<evidence type="ECO:0000256" key="9">
    <source>
        <dbReference type="RuleBase" id="RU003780"/>
    </source>
</evidence>
<keyword evidence="4 7" id="KW-0496">Mitochondrion</keyword>
<keyword evidence="13" id="KW-1185">Reference proteome</keyword>
<evidence type="ECO:0000256" key="6">
    <source>
        <dbReference type="ARBA" id="ARBA00023242"/>
    </source>
</evidence>
<dbReference type="GO" id="GO:0097510">
    <property type="term" value="P:base-excision repair, AP site formation via deaminated base removal"/>
    <property type="evidence" value="ECO:0007669"/>
    <property type="project" value="TreeGrafter"/>
</dbReference>
<comment type="function">
    <text evidence="7 9">Excises uracil residues from the DNA which can arise as a result of misincorporation of dUMP residues by DNA polymerase or due to deamination of cytosine.</text>
</comment>
<feature type="compositionally biased region" description="Basic residues" evidence="10">
    <location>
        <begin position="44"/>
        <end position="54"/>
    </location>
</feature>
<keyword evidence="6 7" id="KW-0539">Nucleus</keyword>
<comment type="catalytic activity">
    <reaction evidence="7 9">
        <text>Hydrolyzes single-stranded DNA or mismatched double-stranded DNA and polynucleotides, releasing free uracil.</text>
        <dbReference type="EC" id="3.2.2.27"/>
    </reaction>
</comment>
<dbReference type="Proteomes" id="UP001383192">
    <property type="component" value="Unassembled WGS sequence"/>
</dbReference>
<comment type="caution">
    <text evidence="12">The sequence shown here is derived from an EMBL/GenBank/DDBJ whole genome shotgun (WGS) entry which is preliminary data.</text>
</comment>
<dbReference type="EC" id="3.2.2.27" evidence="7 9"/>
<dbReference type="GO" id="GO:0004844">
    <property type="term" value="F:uracil DNA N-glycosylase activity"/>
    <property type="evidence" value="ECO:0007669"/>
    <property type="project" value="UniProtKB-UniRule"/>
</dbReference>
<evidence type="ECO:0000256" key="2">
    <source>
        <dbReference type="ARBA" id="ARBA00022763"/>
    </source>
</evidence>
<evidence type="ECO:0000259" key="11">
    <source>
        <dbReference type="SMART" id="SM00986"/>
    </source>
</evidence>
<protein>
    <recommendedName>
        <fullName evidence="7 9">Uracil-DNA glycosylase</fullName>
        <shortName evidence="7">UDG</shortName>
        <ecNumber evidence="7 9">3.2.2.27</ecNumber>
    </recommendedName>
</protein>
<dbReference type="PANTHER" id="PTHR11264">
    <property type="entry name" value="URACIL-DNA GLYCOSYLASE"/>
    <property type="match status" value="1"/>
</dbReference>
<evidence type="ECO:0000256" key="7">
    <source>
        <dbReference type="HAMAP-Rule" id="MF_03166"/>
    </source>
</evidence>
<dbReference type="PANTHER" id="PTHR11264:SF0">
    <property type="entry name" value="URACIL-DNA GLYCOSYLASE"/>
    <property type="match status" value="1"/>
</dbReference>
<gene>
    <name evidence="12" type="primary">UNG1_1</name>
    <name evidence="7" type="synonym">UNG1</name>
    <name evidence="12" type="ORF">VNI00_005998</name>
</gene>
<dbReference type="NCBIfam" id="NF003588">
    <property type="entry name" value="PRK05254.1-1"/>
    <property type="match status" value="1"/>
</dbReference>